<sequence length="460" mass="50652">MLPMHQLWPTMVSVLSLVLCSVVVDAETYSLSAHGNATSGVKRTQGPFPPPEVYAIGNCAHCHEQHASIDDLEPGPDNGGPSAFGLFADTFNTAKLTASSDYQQSDLFCFYCHTDSGSYQDTNGSMVNKDYAETFGGHVNGPTSIMAQFNQVDSGGSNHNLYDIWVYMKNHPEYGANNGGWFTENSDPCTACHNPHLARQNKEHLTDASYATISLPSDHNDQWGDDEFEQMSDYSSIYQAPFYSYSGSHPTDIYSATYEPAAVPYSQADGQLTPDYNTFCLDCHSDTIYSTTQGRNLTIIDWDVERHGIPDAYEVFSRTPFGVRGGYVLSCLDCHEPHGSSNNFLIRRGINGQDVGAVGVVPGDRGNQCRQCHMDDYAYAQGDINDWKYSHHGRGQLSPYSGSMVSSCGCHDYNQDGSHSAPDPIPCERCHYHGAFIPNPAGEFPSTLAPKNAPYYRKMF</sequence>
<reference evidence="2" key="1">
    <citation type="submission" date="2006-05" db="EMBL/GenBank/DDBJ databases">
        <title>Annotation of the draft genome assembly of Desulfuromonas acetoxidans DSM 684.</title>
        <authorList>
            <consortium name="US DOE Joint Genome Institute (JGI-ORNL)"/>
            <person name="Larimer F."/>
            <person name="Land M."/>
            <person name="Hauser L."/>
        </authorList>
    </citation>
    <scope>NUCLEOTIDE SEQUENCE [LARGE SCALE GENOMIC DNA]</scope>
    <source>
        <strain evidence="2">DSM 684</strain>
    </source>
</reference>
<dbReference type="Proteomes" id="UP000005695">
    <property type="component" value="Unassembled WGS sequence"/>
</dbReference>
<keyword evidence="3" id="KW-1185">Reference proteome</keyword>
<dbReference type="SUPFAM" id="SSF48695">
    <property type="entry name" value="Multiheme cytochromes"/>
    <property type="match status" value="1"/>
</dbReference>
<evidence type="ECO:0000313" key="2">
    <source>
        <dbReference type="EMBL" id="EAT14275.1"/>
    </source>
</evidence>
<dbReference type="EMBL" id="AAEW02000036">
    <property type="protein sequence ID" value="EAT14275.1"/>
    <property type="molecule type" value="Genomic_DNA"/>
</dbReference>
<dbReference type="Pfam" id="PF09699">
    <property type="entry name" value="Paired_CXXCH_1"/>
    <property type="match status" value="1"/>
</dbReference>
<comment type="caution">
    <text evidence="2">The sequence shown here is derived from an EMBL/GenBank/DDBJ whole genome shotgun (WGS) entry which is preliminary data.</text>
</comment>
<proteinExistence type="predicted"/>
<organism evidence="2 3">
    <name type="scientific">Desulfuromonas acetoxidans (strain DSM 684 / 11070)</name>
    <dbReference type="NCBI Taxonomy" id="281689"/>
    <lineage>
        <taxon>Bacteria</taxon>
        <taxon>Pseudomonadati</taxon>
        <taxon>Thermodesulfobacteriota</taxon>
        <taxon>Desulfuromonadia</taxon>
        <taxon>Desulfuromonadales</taxon>
        <taxon>Desulfuromonadaceae</taxon>
        <taxon>Desulfuromonas</taxon>
    </lineage>
</organism>
<dbReference type="InterPro" id="IPR036280">
    <property type="entry name" value="Multihaem_cyt_sf"/>
</dbReference>
<reference evidence="2" key="2">
    <citation type="submission" date="2006-05" db="EMBL/GenBank/DDBJ databases">
        <title>Sequencing of the draft genome and assembly of Desulfuromonas acetoxidans DSM 684.</title>
        <authorList>
            <consortium name="US DOE Joint Genome Institute (JGI-PGF)"/>
            <person name="Copeland A."/>
            <person name="Lucas S."/>
            <person name="Lapidus A."/>
            <person name="Barry K."/>
            <person name="Detter J.C."/>
            <person name="Glavina del Rio T."/>
            <person name="Hammon N."/>
            <person name="Israni S."/>
            <person name="Dalin E."/>
            <person name="Tice H."/>
            <person name="Bruce D."/>
            <person name="Pitluck S."/>
            <person name="Richardson P."/>
        </authorList>
    </citation>
    <scope>NUCLEOTIDE SEQUENCE [LARGE SCALE GENOMIC DNA]</scope>
    <source>
        <strain evidence="2">DSM 684</strain>
    </source>
</reference>
<evidence type="ECO:0000313" key="3">
    <source>
        <dbReference type="Proteomes" id="UP000005695"/>
    </source>
</evidence>
<evidence type="ECO:0000259" key="1">
    <source>
        <dbReference type="Pfam" id="PF09699"/>
    </source>
</evidence>
<dbReference type="RefSeq" id="WP_006003080.1">
    <property type="nucleotide sequence ID" value="NZ_AAEW02000036.1"/>
</dbReference>
<gene>
    <name evidence="2" type="ORF">Dace_0135</name>
</gene>
<accession>Q1JVM0</accession>
<dbReference type="Gene3D" id="1.10.1130.10">
    <property type="entry name" value="Flavocytochrome C3, Chain A"/>
    <property type="match status" value="2"/>
</dbReference>
<dbReference type="InterPro" id="IPR010177">
    <property type="entry name" value="Paired_CXXCH_1"/>
</dbReference>
<dbReference type="AlphaFoldDB" id="Q1JVM0"/>
<dbReference type="OrthoDB" id="5405444at2"/>
<feature type="domain" description="Doubled CXXCH motif" evidence="1">
    <location>
        <begin position="330"/>
        <end position="375"/>
    </location>
</feature>
<protein>
    <recommendedName>
        <fullName evidence="1">Doubled CXXCH motif domain-containing protein</fullName>
    </recommendedName>
</protein>
<name>Q1JVM0_DESA6</name>